<evidence type="ECO:0000313" key="1">
    <source>
        <dbReference type="EMBL" id="GBL45142.1"/>
    </source>
</evidence>
<organism evidence="1 2">
    <name type="scientific">Sulfuriferula multivorans</name>
    <dbReference type="NCBI Taxonomy" id="1559896"/>
    <lineage>
        <taxon>Bacteria</taxon>
        <taxon>Pseudomonadati</taxon>
        <taxon>Pseudomonadota</taxon>
        <taxon>Betaproteobacteria</taxon>
        <taxon>Nitrosomonadales</taxon>
        <taxon>Sulfuricellaceae</taxon>
        <taxon>Sulfuriferula</taxon>
    </lineage>
</organism>
<sequence>MLNASLLSIIEQAGVAVLTLTEGLEQDEFLASRLTRAETLRQVKIISGSAASLPPQMQTMLAEVDWAGWRIVARQLGADKGAEQEALWFAVSSLVPATLMWLQVYRKEQPEIFECKPLADAGGARA</sequence>
<dbReference type="OrthoDB" id="8562559at2"/>
<accession>A0A401JBV2</accession>
<name>A0A401JBV2_9PROT</name>
<dbReference type="RefSeq" id="WP_124703977.1">
    <property type="nucleotide sequence ID" value="NZ_BGOW01000006.1"/>
</dbReference>
<gene>
    <name evidence="1" type="ORF">SFMTTN_0946</name>
</gene>
<dbReference type="AlphaFoldDB" id="A0A401JBV2"/>
<proteinExistence type="predicted"/>
<reference evidence="1 2" key="1">
    <citation type="journal article" date="2019" name="Front. Microbiol.">
        <title>Genomes of Neutrophilic Sulfur-Oxidizing Chemolithoautotrophs Representing 9 Proteobacterial Species From 8 Genera.</title>
        <authorList>
            <person name="Watanabe T."/>
            <person name="Kojima H."/>
            <person name="Umezawa K."/>
            <person name="Hori C."/>
            <person name="Takasuka T.E."/>
            <person name="Kato Y."/>
            <person name="Fukui M."/>
        </authorList>
    </citation>
    <scope>NUCLEOTIDE SEQUENCE [LARGE SCALE GENOMIC DNA]</scope>
    <source>
        <strain evidence="1 2">TTN</strain>
    </source>
</reference>
<dbReference type="EMBL" id="BGOW01000006">
    <property type="protein sequence ID" value="GBL45142.1"/>
    <property type="molecule type" value="Genomic_DNA"/>
</dbReference>
<comment type="caution">
    <text evidence="1">The sequence shown here is derived from an EMBL/GenBank/DDBJ whole genome shotgun (WGS) entry which is preliminary data.</text>
</comment>
<protein>
    <submittedName>
        <fullName evidence="1">Uncharacterized protein</fullName>
    </submittedName>
</protein>
<evidence type="ECO:0000313" key="2">
    <source>
        <dbReference type="Proteomes" id="UP000286806"/>
    </source>
</evidence>
<keyword evidence="2" id="KW-1185">Reference proteome</keyword>
<dbReference type="Proteomes" id="UP000286806">
    <property type="component" value="Unassembled WGS sequence"/>
</dbReference>